<dbReference type="Gene3D" id="3.40.50.300">
    <property type="entry name" value="P-loop containing nucleotide triphosphate hydrolases"/>
    <property type="match status" value="1"/>
</dbReference>
<dbReference type="Pfam" id="PF17288">
    <property type="entry name" value="Terminase_3C"/>
    <property type="match status" value="1"/>
</dbReference>
<feature type="domain" description="Phage terminase large subunit C-terminal" evidence="2">
    <location>
        <begin position="264"/>
        <end position="404"/>
    </location>
</feature>
<dbReference type="InterPro" id="IPR052380">
    <property type="entry name" value="Viral_DNA_packaging_terminase"/>
</dbReference>
<dbReference type="InterPro" id="IPR035412">
    <property type="entry name" value="Terminase_L_N"/>
</dbReference>
<reference evidence="3 4" key="1">
    <citation type="journal article" date="2021" name="Sci. Rep.">
        <title>The distribution of antibiotic resistance genes in chicken gut microbiota commensals.</title>
        <authorList>
            <person name="Juricova H."/>
            <person name="Matiasovicova J."/>
            <person name="Kubasova T."/>
            <person name="Cejkova D."/>
            <person name="Rychlik I."/>
        </authorList>
    </citation>
    <scope>NUCLEOTIDE SEQUENCE [LARGE SCALE GENOMIC DNA]</scope>
    <source>
        <strain evidence="3 4">An431b</strain>
    </source>
</reference>
<dbReference type="RefSeq" id="WP_205132998.1">
    <property type="nucleotide sequence ID" value="NZ_JACSNT010000003.1"/>
</dbReference>
<evidence type="ECO:0000259" key="2">
    <source>
        <dbReference type="Pfam" id="PF17288"/>
    </source>
</evidence>
<name>A0ABS2G882_9FIRM</name>
<feature type="domain" description="Phage terminase large subunit N-terminal" evidence="1">
    <location>
        <begin position="33"/>
        <end position="231"/>
    </location>
</feature>
<comment type="caution">
    <text evidence="3">The sequence shown here is derived from an EMBL/GenBank/DDBJ whole genome shotgun (WGS) entry which is preliminary data.</text>
</comment>
<dbReference type="Gene3D" id="3.30.420.280">
    <property type="match status" value="1"/>
</dbReference>
<gene>
    <name evidence="3" type="ORF">H9X83_02760</name>
</gene>
<protein>
    <submittedName>
        <fullName evidence="3">PBSX family phage terminase large subunit</fullName>
    </submittedName>
</protein>
<organism evidence="3 4">
    <name type="scientific">Anaerotignum lactatifermentans</name>
    <dbReference type="NCBI Taxonomy" id="160404"/>
    <lineage>
        <taxon>Bacteria</taxon>
        <taxon>Bacillati</taxon>
        <taxon>Bacillota</taxon>
        <taxon>Clostridia</taxon>
        <taxon>Lachnospirales</taxon>
        <taxon>Anaerotignaceae</taxon>
        <taxon>Anaerotignum</taxon>
    </lineage>
</organism>
<evidence type="ECO:0000313" key="4">
    <source>
        <dbReference type="Proteomes" id="UP000729290"/>
    </source>
</evidence>
<dbReference type="EMBL" id="JACSNV010000003">
    <property type="protein sequence ID" value="MBM6877082.1"/>
    <property type="molecule type" value="Genomic_DNA"/>
</dbReference>
<dbReference type="InterPro" id="IPR006437">
    <property type="entry name" value="Phage_terminase_lsu"/>
</dbReference>
<evidence type="ECO:0000313" key="3">
    <source>
        <dbReference type="EMBL" id="MBM6877082.1"/>
    </source>
</evidence>
<dbReference type="Proteomes" id="UP000729290">
    <property type="component" value="Unassembled WGS sequence"/>
</dbReference>
<dbReference type="InterPro" id="IPR035413">
    <property type="entry name" value="Terminase_L_C"/>
</dbReference>
<accession>A0ABS2G882</accession>
<dbReference type="Pfam" id="PF04466">
    <property type="entry name" value="Terminase_3"/>
    <property type="match status" value="1"/>
</dbReference>
<proteinExistence type="predicted"/>
<dbReference type="NCBIfam" id="TIGR01547">
    <property type="entry name" value="phage_term_2"/>
    <property type="match status" value="1"/>
</dbReference>
<dbReference type="PANTHER" id="PTHR39184:SF1">
    <property type="entry name" value="PBSX PHAGE TERMINASE LARGE SUBUNIT"/>
    <property type="match status" value="1"/>
</dbReference>
<evidence type="ECO:0000259" key="1">
    <source>
        <dbReference type="Pfam" id="PF04466"/>
    </source>
</evidence>
<dbReference type="PANTHER" id="PTHR39184">
    <property type="match status" value="1"/>
</dbReference>
<sequence length="415" mass="47699">MTQEKAIRLSSVIGPGFYGVHRSLMRQEYTHYWLKGGRGSGKSSYISIEIILGIMADPQANAVVLRKVAANLKDSVFAQLLWAVQTLGVAEEWESKVSPMEMIYKKTGQKIIFKGADQPRKIKSAKFRRGYAKYIWYEEVDEFLGMGEIRTINQSLMRGGEKFAVFYSYNPPKSLNNWVNQESLAEREDKLLHHSTYLEMPREWLGEPFFLEAEYMKGHNETAYRHEYLGEAVGSGGEVFHNLVFRRITEEEIAAFDHVARGLDWGYAADPLHYTVNHYDSTRRRLYLFYEIHKTGMSNRLLAEEIQKEGPGRQPVVCDSAEPKSVAELRDYGIMAVPAKKGPDSVAYGMKWLQDLEEIVIDPARCPYTAKEFGGYALESDGMGGWKARYPDRDNHSIDAVRYSREEDMRRIRIR</sequence>
<dbReference type="InterPro" id="IPR027417">
    <property type="entry name" value="P-loop_NTPase"/>
</dbReference>
<keyword evidence="4" id="KW-1185">Reference proteome</keyword>